<reference evidence="2 3" key="1">
    <citation type="submission" date="2021-06" db="EMBL/GenBank/DDBJ databases">
        <authorList>
            <person name="Kallberg Y."/>
            <person name="Tangrot J."/>
            <person name="Rosling A."/>
        </authorList>
    </citation>
    <scope>NUCLEOTIDE SEQUENCE [LARGE SCALE GENOMIC DNA]</scope>
    <source>
        <strain evidence="2 3">120-4 pot B 10/14</strain>
    </source>
</reference>
<gene>
    <name evidence="2" type="ORF">GMARGA_LOCUS30765</name>
</gene>
<dbReference type="EMBL" id="CAJVQB010044202">
    <property type="protein sequence ID" value="CAG8831722.1"/>
    <property type="molecule type" value="Genomic_DNA"/>
</dbReference>
<feature type="non-terminal residue" evidence="2">
    <location>
        <position position="1"/>
    </location>
</feature>
<evidence type="ECO:0000256" key="1">
    <source>
        <dbReference type="SAM" id="MobiDB-lite"/>
    </source>
</evidence>
<organism evidence="2 3">
    <name type="scientific">Gigaspora margarita</name>
    <dbReference type="NCBI Taxonomy" id="4874"/>
    <lineage>
        <taxon>Eukaryota</taxon>
        <taxon>Fungi</taxon>
        <taxon>Fungi incertae sedis</taxon>
        <taxon>Mucoromycota</taxon>
        <taxon>Glomeromycotina</taxon>
        <taxon>Glomeromycetes</taxon>
        <taxon>Diversisporales</taxon>
        <taxon>Gigasporaceae</taxon>
        <taxon>Gigaspora</taxon>
    </lineage>
</organism>
<feature type="region of interest" description="Disordered" evidence="1">
    <location>
        <begin position="38"/>
        <end position="79"/>
    </location>
</feature>
<comment type="caution">
    <text evidence="2">The sequence shown here is derived from an EMBL/GenBank/DDBJ whole genome shotgun (WGS) entry which is preliminary data.</text>
</comment>
<proteinExistence type="predicted"/>
<feature type="compositionally biased region" description="Basic residues" evidence="1">
    <location>
        <begin position="45"/>
        <end position="58"/>
    </location>
</feature>
<evidence type="ECO:0000313" key="3">
    <source>
        <dbReference type="Proteomes" id="UP000789901"/>
    </source>
</evidence>
<sequence>SCIKKSQTGLDEDLIKIHQAHINNPSMQHYFSNEIQAQDPERKIRSNKYRPRPRQKKKKEGELYQAYFEEHTNKTIPRP</sequence>
<dbReference type="Proteomes" id="UP000789901">
    <property type="component" value="Unassembled WGS sequence"/>
</dbReference>
<name>A0ABN7WHR7_GIGMA</name>
<protein>
    <submittedName>
        <fullName evidence="2">37425_t:CDS:1</fullName>
    </submittedName>
</protein>
<keyword evidence="3" id="KW-1185">Reference proteome</keyword>
<accession>A0ABN7WHR7</accession>
<evidence type="ECO:0000313" key="2">
    <source>
        <dbReference type="EMBL" id="CAG8831722.1"/>
    </source>
</evidence>